<organism evidence="2">
    <name type="scientific">Paenibacillus sp. AN1007</name>
    <dbReference type="NCBI Taxonomy" id="3151385"/>
    <lineage>
        <taxon>Bacteria</taxon>
        <taxon>Bacillati</taxon>
        <taxon>Bacillota</taxon>
        <taxon>Bacilli</taxon>
        <taxon>Bacillales</taxon>
        <taxon>Paenibacillaceae</taxon>
        <taxon>Paenibacillus</taxon>
    </lineage>
</organism>
<dbReference type="RefSeq" id="WP_366296454.1">
    <property type="nucleotide sequence ID" value="NZ_CP159992.1"/>
</dbReference>
<dbReference type="InterPro" id="IPR014729">
    <property type="entry name" value="Rossmann-like_a/b/a_fold"/>
</dbReference>
<evidence type="ECO:0000313" key="2">
    <source>
        <dbReference type="EMBL" id="XCP97811.1"/>
    </source>
</evidence>
<dbReference type="InterPro" id="IPR003848">
    <property type="entry name" value="DUF218"/>
</dbReference>
<feature type="domain" description="DUF218" evidence="1">
    <location>
        <begin position="32"/>
        <end position="149"/>
    </location>
</feature>
<dbReference type="EMBL" id="CP159992">
    <property type="protein sequence ID" value="XCP97811.1"/>
    <property type="molecule type" value="Genomic_DNA"/>
</dbReference>
<reference evidence="2" key="1">
    <citation type="submission" date="2024-05" db="EMBL/GenBank/DDBJ databases">
        <title>Draft genome assemblies of 36 bacteria isolated from hibernating arctic ground squirrels.</title>
        <authorList>
            <person name="McKee H."/>
            <person name="Mullen L."/>
            <person name="Drown D.M."/>
            <person name="Duddleston K.N."/>
        </authorList>
    </citation>
    <scope>NUCLEOTIDE SEQUENCE</scope>
    <source>
        <strain evidence="2">AN1007</strain>
    </source>
</reference>
<dbReference type="PANTHER" id="PTHR30336:SF20">
    <property type="entry name" value="DUF218 DOMAIN-CONTAINING PROTEIN"/>
    <property type="match status" value="1"/>
</dbReference>
<evidence type="ECO:0000259" key="1">
    <source>
        <dbReference type="Pfam" id="PF02698"/>
    </source>
</evidence>
<accession>A0AAU8NMG2</accession>
<name>A0AAU8NMG2_9BACL</name>
<dbReference type="AlphaFoldDB" id="A0AAU8NMG2"/>
<dbReference type="Gene3D" id="3.40.50.620">
    <property type="entry name" value="HUPs"/>
    <property type="match status" value="1"/>
</dbReference>
<sequence length="195" mass="22388">MYLSQLNLEDLEHSTINKIIFENLDDDGQIGDIILVFGSITAPKYRVPKAVELLNDSRAKKIVMSGGQSDPPEALIMKKAAISLGASESDILLETKSTNTAENIIYTKDLLEEYYGLKNIKRILLVTNYFHLRRCLLSMKTFMPEWIEYSLCGVLDTNTRPDNWWTNEKGKTRVMNEIYRLVKYTKSKEIIDCLI</sequence>
<dbReference type="GO" id="GO:0005886">
    <property type="term" value="C:plasma membrane"/>
    <property type="evidence" value="ECO:0007669"/>
    <property type="project" value="TreeGrafter"/>
</dbReference>
<proteinExistence type="predicted"/>
<dbReference type="PANTHER" id="PTHR30336">
    <property type="entry name" value="INNER MEMBRANE PROTEIN, PROBABLE PERMEASE"/>
    <property type="match status" value="1"/>
</dbReference>
<dbReference type="Pfam" id="PF02698">
    <property type="entry name" value="DUF218"/>
    <property type="match status" value="1"/>
</dbReference>
<dbReference type="CDD" id="cd06259">
    <property type="entry name" value="YdcF-like"/>
    <property type="match status" value="1"/>
</dbReference>
<protein>
    <submittedName>
        <fullName evidence="2">YdcF family protein</fullName>
    </submittedName>
</protein>
<gene>
    <name evidence="2" type="ORF">ABXS70_14410</name>
</gene>
<dbReference type="InterPro" id="IPR051599">
    <property type="entry name" value="Cell_Envelope_Assoc"/>
</dbReference>